<dbReference type="GO" id="GO:0005524">
    <property type="term" value="F:ATP binding"/>
    <property type="evidence" value="ECO:0007669"/>
    <property type="project" value="UniProtKB-KW"/>
</dbReference>
<dbReference type="GO" id="GO:0004641">
    <property type="term" value="F:phosphoribosylformylglycinamidine cyclo-ligase activity"/>
    <property type="evidence" value="ECO:0007669"/>
    <property type="project" value="UniProtKB-EC"/>
</dbReference>
<gene>
    <name evidence="7" type="ORF">S12H4_38316</name>
</gene>
<dbReference type="Gene3D" id="3.90.650.10">
    <property type="entry name" value="PurM-like C-terminal domain"/>
    <property type="match status" value="1"/>
</dbReference>
<evidence type="ECO:0000256" key="5">
    <source>
        <dbReference type="ARBA" id="ARBA00022840"/>
    </source>
</evidence>
<dbReference type="PANTHER" id="PTHR10520:SF12">
    <property type="entry name" value="TRIFUNCTIONAL PURINE BIOSYNTHETIC PROTEIN ADENOSINE-3"/>
    <property type="match status" value="1"/>
</dbReference>
<evidence type="ECO:0000256" key="2">
    <source>
        <dbReference type="ARBA" id="ARBA00013047"/>
    </source>
</evidence>
<dbReference type="Pfam" id="PF02769">
    <property type="entry name" value="AIRS_C"/>
    <property type="match status" value="1"/>
</dbReference>
<comment type="pathway">
    <text evidence="1">Purine metabolism; IMP biosynthesis via de novo pathway; 5-amino-1-(5-phospho-D-ribosyl)imidazole from N(2)-formyl-N(1)-(5-phospho-D-ribosyl)glycinamide: step 2/2.</text>
</comment>
<dbReference type="SUPFAM" id="SSF56042">
    <property type="entry name" value="PurM C-terminal domain-like"/>
    <property type="match status" value="1"/>
</dbReference>
<dbReference type="GO" id="GO:0004637">
    <property type="term" value="F:phosphoribosylamine-glycine ligase activity"/>
    <property type="evidence" value="ECO:0007669"/>
    <property type="project" value="TreeGrafter"/>
</dbReference>
<evidence type="ECO:0000256" key="1">
    <source>
        <dbReference type="ARBA" id="ARBA00004686"/>
    </source>
</evidence>
<keyword evidence="4" id="KW-0547">Nucleotide-binding</keyword>
<evidence type="ECO:0000313" key="7">
    <source>
        <dbReference type="EMBL" id="GAI91232.1"/>
    </source>
</evidence>
<sequence>PIFQFIREKGNVTDEEMLHTFNMGVGMTIICDPTSVQIVTTYLKDKKCECYPIGNIGKGLGAVRFYGNLNW</sequence>
<dbReference type="EMBL" id="BARW01023054">
    <property type="protein sequence ID" value="GAI91232.1"/>
    <property type="molecule type" value="Genomic_DNA"/>
</dbReference>
<dbReference type="InterPro" id="IPR036676">
    <property type="entry name" value="PurM-like_C_sf"/>
</dbReference>
<dbReference type="InterPro" id="IPR010918">
    <property type="entry name" value="PurM-like_C_dom"/>
</dbReference>
<dbReference type="InterPro" id="IPR004733">
    <property type="entry name" value="PurM_cligase"/>
</dbReference>
<reference evidence="7" key="1">
    <citation type="journal article" date="2014" name="Front. Microbiol.">
        <title>High frequency of phylogenetically diverse reductive dehalogenase-homologous genes in deep subseafloor sedimentary metagenomes.</title>
        <authorList>
            <person name="Kawai M."/>
            <person name="Futagami T."/>
            <person name="Toyoda A."/>
            <person name="Takaki Y."/>
            <person name="Nishi S."/>
            <person name="Hori S."/>
            <person name="Arai W."/>
            <person name="Tsubouchi T."/>
            <person name="Morono Y."/>
            <person name="Uchiyama I."/>
            <person name="Ito T."/>
            <person name="Fujiyama A."/>
            <person name="Inagaki F."/>
            <person name="Takami H."/>
        </authorList>
    </citation>
    <scope>NUCLEOTIDE SEQUENCE</scope>
    <source>
        <strain evidence="7">Expedition CK06-06</strain>
    </source>
</reference>
<dbReference type="EC" id="6.3.3.1" evidence="2"/>
<dbReference type="PANTHER" id="PTHR10520">
    <property type="entry name" value="TRIFUNCTIONAL PURINE BIOSYNTHETIC PROTEIN ADENOSINE-3-RELATED"/>
    <property type="match status" value="1"/>
</dbReference>
<dbReference type="GO" id="GO:0005829">
    <property type="term" value="C:cytosol"/>
    <property type="evidence" value="ECO:0007669"/>
    <property type="project" value="TreeGrafter"/>
</dbReference>
<keyword evidence="3" id="KW-0436">Ligase</keyword>
<organism evidence="7">
    <name type="scientific">marine sediment metagenome</name>
    <dbReference type="NCBI Taxonomy" id="412755"/>
    <lineage>
        <taxon>unclassified sequences</taxon>
        <taxon>metagenomes</taxon>
        <taxon>ecological metagenomes</taxon>
    </lineage>
</organism>
<evidence type="ECO:0000259" key="6">
    <source>
        <dbReference type="Pfam" id="PF02769"/>
    </source>
</evidence>
<evidence type="ECO:0000256" key="3">
    <source>
        <dbReference type="ARBA" id="ARBA00022598"/>
    </source>
</evidence>
<dbReference type="GO" id="GO:0006189">
    <property type="term" value="P:'de novo' IMP biosynthetic process"/>
    <property type="evidence" value="ECO:0007669"/>
    <property type="project" value="InterPro"/>
</dbReference>
<feature type="non-terminal residue" evidence="7">
    <location>
        <position position="1"/>
    </location>
</feature>
<name>X1SDY6_9ZZZZ</name>
<proteinExistence type="predicted"/>
<keyword evidence="5" id="KW-0067">ATP-binding</keyword>
<feature type="domain" description="PurM-like C-terminal" evidence="6">
    <location>
        <begin position="7"/>
        <end position="59"/>
    </location>
</feature>
<protein>
    <recommendedName>
        <fullName evidence="2">phosphoribosylformylglycinamidine cyclo-ligase</fullName>
        <ecNumber evidence="2">6.3.3.1</ecNumber>
    </recommendedName>
</protein>
<accession>X1SDY6</accession>
<dbReference type="GO" id="GO:0046084">
    <property type="term" value="P:adenine biosynthetic process"/>
    <property type="evidence" value="ECO:0007669"/>
    <property type="project" value="TreeGrafter"/>
</dbReference>
<dbReference type="AlphaFoldDB" id="X1SDY6"/>
<evidence type="ECO:0000256" key="4">
    <source>
        <dbReference type="ARBA" id="ARBA00022741"/>
    </source>
</evidence>
<comment type="caution">
    <text evidence="7">The sequence shown here is derived from an EMBL/GenBank/DDBJ whole genome shotgun (WGS) entry which is preliminary data.</text>
</comment>